<evidence type="ECO:0000256" key="5">
    <source>
        <dbReference type="ARBA" id="ARBA00012213"/>
    </source>
</evidence>
<comment type="catalytic activity">
    <reaction evidence="1">
        <text>4-hydroxy-4-methyl-2-oxoglutarate = 2 pyruvate</text>
        <dbReference type="Rhea" id="RHEA:22748"/>
        <dbReference type="ChEBI" id="CHEBI:15361"/>
        <dbReference type="ChEBI" id="CHEBI:58276"/>
        <dbReference type="EC" id="4.1.3.17"/>
    </reaction>
</comment>
<reference evidence="14 15" key="1">
    <citation type="submission" date="2016-10" db="EMBL/GenBank/DDBJ databases">
        <authorList>
            <person name="de Groot N.N."/>
        </authorList>
    </citation>
    <scope>NUCLEOTIDE SEQUENCE [LARGE SCALE GENOMIC DNA]</scope>
    <source>
        <strain evidence="14 15">CGMCC 1.3442</strain>
    </source>
</reference>
<dbReference type="SUPFAM" id="SSF89562">
    <property type="entry name" value="RraA-like"/>
    <property type="match status" value="1"/>
</dbReference>
<dbReference type="EC" id="4.1.1.112" evidence="6"/>
<dbReference type="Gene3D" id="3.50.30.40">
    <property type="entry name" value="Ribonuclease E inhibitor RraA/RraA-like"/>
    <property type="match status" value="1"/>
</dbReference>
<evidence type="ECO:0000313" key="15">
    <source>
        <dbReference type="Proteomes" id="UP000199334"/>
    </source>
</evidence>
<dbReference type="RefSeq" id="WP_245686846.1">
    <property type="nucleotide sequence ID" value="NZ_BJVZ01000028.1"/>
</dbReference>
<name>A0A1H0BXT7_9BACI</name>
<dbReference type="CDD" id="cd16841">
    <property type="entry name" value="RraA_family"/>
    <property type="match status" value="1"/>
</dbReference>
<comment type="cofactor">
    <cofactor evidence="13">
        <name>Mg(2+)</name>
        <dbReference type="ChEBI" id="CHEBI:18420"/>
    </cofactor>
</comment>
<keyword evidence="13" id="KW-0479">Metal-binding</keyword>
<evidence type="ECO:0000313" key="14">
    <source>
        <dbReference type="EMBL" id="SDN50422.1"/>
    </source>
</evidence>
<evidence type="ECO:0000256" key="3">
    <source>
        <dbReference type="ARBA" id="ARBA00008621"/>
    </source>
</evidence>
<dbReference type="InterPro" id="IPR036704">
    <property type="entry name" value="RraA/RraA-like_sf"/>
</dbReference>
<dbReference type="EC" id="4.1.3.17" evidence="5"/>
<protein>
    <recommendedName>
        <fullName evidence="7">Putative 4-hydroxy-4-methyl-2-oxoglutarate aldolase</fullName>
        <ecNumber evidence="6">4.1.1.112</ecNumber>
        <ecNumber evidence="5">4.1.3.17</ecNumber>
    </recommendedName>
    <alternativeName>
        <fullName evidence="11">Oxaloacetate decarboxylase</fullName>
    </alternativeName>
    <alternativeName>
        <fullName evidence="9">Regulator of ribonuclease activity homolog</fullName>
    </alternativeName>
    <alternativeName>
        <fullName evidence="10">RraA-like protein</fullName>
    </alternativeName>
</protein>
<comment type="catalytic activity">
    <reaction evidence="12">
        <text>oxaloacetate + H(+) = pyruvate + CO2</text>
        <dbReference type="Rhea" id="RHEA:15641"/>
        <dbReference type="ChEBI" id="CHEBI:15361"/>
        <dbReference type="ChEBI" id="CHEBI:15378"/>
        <dbReference type="ChEBI" id="CHEBI:16452"/>
        <dbReference type="ChEBI" id="CHEBI:16526"/>
        <dbReference type="EC" id="4.1.1.112"/>
    </reaction>
</comment>
<sequence length="228" mass="24950">MTSELVYPEKISGELIEKLSSLNTTLLCDAMDGHGGMDYLINPVTPEMKIVGTAVTVNMRPTDNLFLHKAIYSGRPGYVLVADGKGDTSHAYMGELMARAAKAVGLEGVVIDGTIRDQQGLTELNYPIFSKGFVPNGPYKNGPGNLNTPITCGGVNVNPGDLIFGDSDGVVVVPRDKIESVIEKAEKKLSYEDERIQVISEYEEKRIKGEEPGSIEPNWLETRLKEYR</sequence>
<dbReference type="STRING" id="237069.SAMN05216498_2430"/>
<dbReference type="Pfam" id="PF03737">
    <property type="entry name" value="RraA-like"/>
    <property type="match status" value="1"/>
</dbReference>
<dbReference type="InterPro" id="IPR005493">
    <property type="entry name" value="RraA/RraA-like"/>
</dbReference>
<feature type="binding site" evidence="13">
    <location>
        <position position="116"/>
    </location>
    <ligand>
        <name>substrate</name>
    </ligand>
</feature>
<feature type="binding site" evidence="13">
    <location>
        <begin position="94"/>
        <end position="97"/>
    </location>
    <ligand>
        <name>substrate</name>
    </ligand>
</feature>
<evidence type="ECO:0000256" key="6">
    <source>
        <dbReference type="ARBA" id="ARBA00012947"/>
    </source>
</evidence>
<evidence type="ECO:0000256" key="13">
    <source>
        <dbReference type="PIRSR" id="PIRSR605493-1"/>
    </source>
</evidence>
<keyword evidence="13" id="KW-0460">Magnesium</keyword>
<evidence type="ECO:0000256" key="1">
    <source>
        <dbReference type="ARBA" id="ARBA00001342"/>
    </source>
</evidence>
<evidence type="ECO:0000256" key="2">
    <source>
        <dbReference type="ARBA" id="ARBA00001968"/>
    </source>
</evidence>
<dbReference type="PANTHER" id="PTHR33254:SF4">
    <property type="entry name" value="4-HYDROXY-4-METHYL-2-OXOGLUTARATE ALDOLASE 3-RELATED"/>
    <property type="match status" value="1"/>
</dbReference>
<evidence type="ECO:0000256" key="8">
    <source>
        <dbReference type="ARBA" id="ARBA00025046"/>
    </source>
</evidence>
<dbReference type="Proteomes" id="UP000199334">
    <property type="component" value="Unassembled WGS sequence"/>
</dbReference>
<gene>
    <name evidence="14" type="ORF">SAMN05216498_2430</name>
</gene>
<comment type="subunit">
    <text evidence="4">Homotrimer.</text>
</comment>
<dbReference type="PANTHER" id="PTHR33254">
    <property type="entry name" value="4-HYDROXY-4-METHYL-2-OXOGLUTARATE ALDOLASE 3-RELATED"/>
    <property type="match status" value="1"/>
</dbReference>
<accession>A0A1H0BXT7</accession>
<dbReference type="AlphaFoldDB" id="A0A1H0BXT7"/>
<comment type="cofactor">
    <cofactor evidence="2">
        <name>a divalent metal cation</name>
        <dbReference type="ChEBI" id="CHEBI:60240"/>
    </cofactor>
</comment>
<dbReference type="EMBL" id="FNIG01000005">
    <property type="protein sequence ID" value="SDN50422.1"/>
    <property type="molecule type" value="Genomic_DNA"/>
</dbReference>
<evidence type="ECO:0000256" key="9">
    <source>
        <dbReference type="ARBA" id="ARBA00029596"/>
    </source>
</evidence>
<organism evidence="14 15">
    <name type="scientific">Tenuibacillus multivorans</name>
    <dbReference type="NCBI Taxonomy" id="237069"/>
    <lineage>
        <taxon>Bacteria</taxon>
        <taxon>Bacillati</taxon>
        <taxon>Bacillota</taxon>
        <taxon>Bacilli</taxon>
        <taxon>Bacillales</taxon>
        <taxon>Bacillaceae</taxon>
        <taxon>Tenuibacillus</taxon>
    </lineage>
</organism>
<dbReference type="GO" id="GO:0008948">
    <property type="term" value="F:oxaloacetate decarboxylase activity"/>
    <property type="evidence" value="ECO:0007669"/>
    <property type="project" value="UniProtKB-EC"/>
</dbReference>
<dbReference type="GO" id="GO:0047443">
    <property type="term" value="F:4-hydroxy-4-methyl-2-oxoglutarate aldolase activity"/>
    <property type="evidence" value="ECO:0007669"/>
    <property type="project" value="UniProtKB-EC"/>
</dbReference>
<evidence type="ECO:0000256" key="11">
    <source>
        <dbReference type="ARBA" id="ARBA00032305"/>
    </source>
</evidence>
<dbReference type="GO" id="GO:0046872">
    <property type="term" value="F:metal ion binding"/>
    <property type="evidence" value="ECO:0007669"/>
    <property type="project" value="UniProtKB-KW"/>
</dbReference>
<evidence type="ECO:0000256" key="4">
    <source>
        <dbReference type="ARBA" id="ARBA00011233"/>
    </source>
</evidence>
<feature type="binding site" evidence="13">
    <location>
        <position position="117"/>
    </location>
    <ligand>
        <name>Mg(2+)</name>
        <dbReference type="ChEBI" id="CHEBI:18420"/>
    </ligand>
</feature>
<comment type="function">
    <text evidence="8">Catalyzes the aldol cleavage of 4-hydroxy-4-methyl-2-oxoglutarate (HMG) into 2 molecules of pyruvate. Also contains a secondary oxaloacetate (OAA) decarboxylase activity due to the common pyruvate enolate transition state formed following C-C bond cleavage in the retro-aldol and decarboxylation reactions.</text>
</comment>
<evidence type="ECO:0000256" key="10">
    <source>
        <dbReference type="ARBA" id="ARBA00030169"/>
    </source>
</evidence>
<comment type="similarity">
    <text evidence="3">Belongs to the class II aldolase/RraA-like family.</text>
</comment>
<evidence type="ECO:0000256" key="7">
    <source>
        <dbReference type="ARBA" id="ARBA00016549"/>
    </source>
</evidence>
<keyword evidence="15" id="KW-1185">Reference proteome</keyword>
<evidence type="ECO:0000256" key="12">
    <source>
        <dbReference type="ARBA" id="ARBA00047973"/>
    </source>
</evidence>
<proteinExistence type="inferred from homology"/>